<dbReference type="PANTHER" id="PTHR10000:SF8">
    <property type="entry name" value="HAD SUPERFAMILY HYDROLASE-LIKE, TYPE 3"/>
    <property type="match status" value="1"/>
</dbReference>
<dbReference type="GO" id="GO:0005829">
    <property type="term" value="C:cytosol"/>
    <property type="evidence" value="ECO:0007669"/>
    <property type="project" value="TreeGrafter"/>
</dbReference>
<dbReference type="CDD" id="cd07516">
    <property type="entry name" value="HAD_Pase"/>
    <property type="match status" value="1"/>
</dbReference>
<dbReference type="SUPFAM" id="SSF56784">
    <property type="entry name" value="HAD-like"/>
    <property type="match status" value="1"/>
</dbReference>
<dbReference type="Proteomes" id="UP000260782">
    <property type="component" value="Unassembled WGS sequence"/>
</dbReference>
<protein>
    <submittedName>
        <fullName evidence="1">Cof-type HAD-IIB family hydrolase</fullName>
    </submittedName>
    <submittedName>
        <fullName evidence="2">HAD family phosphatase</fullName>
    </submittedName>
</protein>
<dbReference type="GO" id="GO:0000287">
    <property type="term" value="F:magnesium ion binding"/>
    <property type="evidence" value="ECO:0007669"/>
    <property type="project" value="TreeGrafter"/>
</dbReference>
<dbReference type="Gene3D" id="3.30.1240.10">
    <property type="match status" value="1"/>
</dbReference>
<dbReference type="PROSITE" id="PS01229">
    <property type="entry name" value="COF_2"/>
    <property type="match status" value="1"/>
</dbReference>
<dbReference type="NCBIfam" id="TIGR00099">
    <property type="entry name" value="Cof-subfamily"/>
    <property type="match status" value="1"/>
</dbReference>
<sequence length="274" mass="30749">MLSQERTIMDDLKIVFSDVDGTLLDSRQEITPRTLRALKLLQKKEIPFVIISARSPSGIEPIVRKYGLRCSIVSYSGSLILNEERQIIYHRGMSRAEAAKILDFTAQQHFDMAWGAYSFDQWVTPDRTDPRIEREERIVKATAQQGVIADMIADEVHKLLFICAPAWTDTIEATLKAQFPQYEIVKSSNALLEIMPGGTTKGEAVKRICALRDISPKDAVAFGDNYNDVEMLELVGHGYLMSNAPELLKKHLPRHTTDRDHDGIAEALAAHGIC</sequence>
<dbReference type="EMBL" id="QVES01000010">
    <property type="protein sequence ID" value="RGB84699.1"/>
    <property type="molecule type" value="Genomic_DNA"/>
</dbReference>
<name>A0A329TYA9_9FIRM</name>
<dbReference type="PANTHER" id="PTHR10000">
    <property type="entry name" value="PHOSPHOSERINE PHOSPHATASE"/>
    <property type="match status" value="1"/>
</dbReference>
<comment type="caution">
    <text evidence="1">The sequence shown here is derived from an EMBL/GenBank/DDBJ whole genome shotgun (WGS) entry which is preliminary data.</text>
</comment>
<dbReference type="Proteomes" id="UP000251144">
    <property type="component" value="Unassembled WGS sequence"/>
</dbReference>
<dbReference type="InterPro" id="IPR000150">
    <property type="entry name" value="Cof"/>
</dbReference>
<dbReference type="NCBIfam" id="TIGR01484">
    <property type="entry name" value="HAD-SF-IIB"/>
    <property type="match status" value="1"/>
</dbReference>
<dbReference type="Gene3D" id="3.40.50.1000">
    <property type="entry name" value="HAD superfamily/HAD-like"/>
    <property type="match status" value="1"/>
</dbReference>
<reference evidence="2 4" key="2">
    <citation type="submission" date="2018-08" db="EMBL/GenBank/DDBJ databases">
        <title>A genome reference for cultivated species of the human gut microbiota.</title>
        <authorList>
            <person name="Zou Y."/>
            <person name="Xue W."/>
            <person name="Luo G."/>
        </authorList>
    </citation>
    <scope>NUCLEOTIDE SEQUENCE [LARGE SCALE GENOMIC DNA]</scope>
    <source>
        <strain evidence="2 4">AF31-14AC</strain>
    </source>
</reference>
<proteinExistence type="predicted"/>
<evidence type="ECO:0000313" key="3">
    <source>
        <dbReference type="Proteomes" id="UP000251144"/>
    </source>
</evidence>
<gene>
    <name evidence="1" type="ORF">C4N26_08695</name>
    <name evidence="2" type="ORF">DWZ25_10110</name>
</gene>
<dbReference type="InterPro" id="IPR023214">
    <property type="entry name" value="HAD_sf"/>
</dbReference>
<dbReference type="OrthoDB" id="9814970at2"/>
<dbReference type="SFLD" id="SFLDG01140">
    <property type="entry name" value="C2.B:_Phosphomannomutase_and_P"/>
    <property type="match status" value="1"/>
</dbReference>
<evidence type="ECO:0000313" key="2">
    <source>
        <dbReference type="EMBL" id="RGB84699.1"/>
    </source>
</evidence>
<dbReference type="Pfam" id="PF08282">
    <property type="entry name" value="Hydrolase_3"/>
    <property type="match status" value="1"/>
</dbReference>
<evidence type="ECO:0000313" key="1">
    <source>
        <dbReference type="EMBL" id="RAW53960.1"/>
    </source>
</evidence>
<dbReference type="AlphaFoldDB" id="A0A329TYA9"/>
<dbReference type="GO" id="GO:0016791">
    <property type="term" value="F:phosphatase activity"/>
    <property type="evidence" value="ECO:0007669"/>
    <property type="project" value="UniProtKB-ARBA"/>
</dbReference>
<dbReference type="InterPro" id="IPR036412">
    <property type="entry name" value="HAD-like_sf"/>
</dbReference>
<dbReference type="SFLD" id="SFLDS00003">
    <property type="entry name" value="Haloacid_Dehalogenase"/>
    <property type="match status" value="1"/>
</dbReference>
<dbReference type="InterPro" id="IPR006379">
    <property type="entry name" value="HAD-SF_hydro_IIB"/>
</dbReference>
<organism evidence="1 3">
    <name type="scientific">Faecalibacterium prausnitzii</name>
    <dbReference type="NCBI Taxonomy" id="853"/>
    <lineage>
        <taxon>Bacteria</taxon>
        <taxon>Bacillati</taxon>
        <taxon>Bacillota</taxon>
        <taxon>Clostridia</taxon>
        <taxon>Eubacteriales</taxon>
        <taxon>Oscillospiraceae</taxon>
        <taxon>Faecalibacterium</taxon>
    </lineage>
</organism>
<evidence type="ECO:0000313" key="4">
    <source>
        <dbReference type="Proteomes" id="UP000260782"/>
    </source>
</evidence>
<reference evidence="1 3" key="1">
    <citation type="submission" date="2018-02" db="EMBL/GenBank/DDBJ databases">
        <title>Complete genome sequencing of Faecalibacterium prausnitzii strains isolated from the human gut.</title>
        <authorList>
            <person name="Fitzgerald B.C."/>
            <person name="Shkoporov A.N."/>
            <person name="Ross P.R."/>
            <person name="Hill C."/>
        </authorList>
    </citation>
    <scope>NUCLEOTIDE SEQUENCE [LARGE SCALE GENOMIC DNA]</scope>
    <source>
        <strain evidence="1 3">APC942/32-1</strain>
    </source>
</reference>
<keyword evidence="1" id="KW-0378">Hydrolase</keyword>
<dbReference type="EMBL" id="PRLB01000007">
    <property type="protein sequence ID" value="RAW53960.1"/>
    <property type="molecule type" value="Genomic_DNA"/>
</dbReference>
<accession>A0A329TYA9</accession>